<name>A0A6G1I8C6_9PEZI</name>
<evidence type="ECO:0000256" key="1">
    <source>
        <dbReference type="SAM" id="Phobius"/>
    </source>
</evidence>
<organism evidence="2 3">
    <name type="scientific">Trichodelitschia bisporula</name>
    <dbReference type="NCBI Taxonomy" id="703511"/>
    <lineage>
        <taxon>Eukaryota</taxon>
        <taxon>Fungi</taxon>
        <taxon>Dikarya</taxon>
        <taxon>Ascomycota</taxon>
        <taxon>Pezizomycotina</taxon>
        <taxon>Dothideomycetes</taxon>
        <taxon>Dothideomycetes incertae sedis</taxon>
        <taxon>Phaeotrichales</taxon>
        <taxon>Phaeotrichaceae</taxon>
        <taxon>Trichodelitschia</taxon>
    </lineage>
</organism>
<dbReference type="EMBL" id="ML996688">
    <property type="protein sequence ID" value="KAF2404287.1"/>
    <property type="molecule type" value="Genomic_DNA"/>
</dbReference>
<keyword evidence="3" id="KW-1185">Reference proteome</keyword>
<dbReference type="InterPro" id="IPR036305">
    <property type="entry name" value="RGS_sf"/>
</dbReference>
<evidence type="ECO:0000313" key="2">
    <source>
        <dbReference type="EMBL" id="KAF2404287.1"/>
    </source>
</evidence>
<dbReference type="Proteomes" id="UP000799640">
    <property type="component" value="Unassembled WGS sequence"/>
</dbReference>
<accession>A0A6G1I8C6</accession>
<dbReference type="AlphaFoldDB" id="A0A6G1I8C6"/>
<dbReference type="SUPFAM" id="SSF48097">
    <property type="entry name" value="Regulator of G-protein signaling, RGS"/>
    <property type="match status" value="1"/>
</dbReference>
<protein>
    <recommendedName>
        <fullName evidence="4">RGS domain-containing protein</fullName>
    </recommendedName>
</protein>
<gene>
    <name evidence="2" type="ORF">EJ06DRAFT_469581</name>
</gene>
<dbReference type="OrthoDB" id="3232309at2759"/>
<reference evidence="2" key="1">
    <citation type="journal article" date="2020" name="Stud. Mycol.">
        <title>101 Dothideomycetes genomes: a test case for predicting lifestyles and emergence of pathogens.</title>
        <authorList>
            <person name="Haridas S."/>
            <person name="Albert R."/>
            <person name="Binder M."/>
            <person name="Bloem J."/>
            <person name="Labutti K."/>
            <person name="Salamov A."/>
            <person name="Andreopoulos B."/>
            <person name="Baker S."/>
            <person name="Barry K."/>
            <person name="Bills G."/>
            <person name="Bluhm B."/>
            <person name="Cannon C."/>
            <person name="Castanera R."/>
            <person name="Culley D."/>
            <person name="Daum C."/>
            <person name="Ezra D."/>
            <person name="Gonzalez J."/>
            <person name="Henrissat B."/>
            <person name="Kuo A."/>
            <person name="Liang C."/>
            <person name="Lipzen A."/>
            <person name="Lutzoni F."/>
            <person name="Magnuson J."/>
            <person name="Mondo S."/>
            <person name="Nolan M."/>
            <person name="Ohm R."/>
            <person name="Pangilinan J."/>
            <person name="Park H.-J."/>
            <person name="Ramirez L."/>
            <person name="Alfaro M."/>
            <person name="Sun H."/>
            <person name="Tritt A."/>
            <person name="Yoshinaga Y."/>
            <person name="Zwiers L.-H."/>
            <person name="Turgeon B."/>
            <person name="Goodwin S."/>
            <person name="Spatafora J."/>
            <person name="Crous P."/>
            <person name="Grigoriev I."/>
        </authorList>
    </citation>
    <scope>NUCLEOTIDE SEQUENCE</scope>
    <source>
        <strain evidence="2">CBS 262.69</strain>
    </source>
</reference>
<evidence type="ECO:0000313" key="3">
    <source>
        <dbReference type="Proteomes" id="UP000799640"/>
    </source>
</evidence>
<sequence length="421" mass="47263">MAYSLSYRRPARVLSPKASLSDASRPTTGFRSILPRGIPEALSFDRIIAGGTCPPMTARDFMHFAKYVEHSAENLQFFLWFKDFAGRFEALTENERKLAPEWTREQTEVAHRTAYKNGSLATEAAAILKAQRLDVASDPFCDAQATDTSVRDLARLASPTSAVDSVTSRQAEGAFEDAGCVQPFTIQPYREEISRIIALYVAEGAPRQLNLSSRERSSLLRALEVTTHPSAFRVVVETVEWSLRSQTHPNFVRWAICNGNRPRVTFARGLGVTCISAGLLTGVLITLSAASRQWRVMAFLPFMVGISTLVAAWKGMCVVLHGLHRRHLRPWELFSGDDFKYDDDWATQENLCSNSYEDEPWVAKYDQRNIVRKIFDREVWIEEPALRQIQDTIFLQALLLASAISILGTGIFCALPQGNFY</sequence>
<evidence type="ECO:0008006" key="4">
    <source>
        <dbReference type="Google" id="ProtNLM"/>
    </source>
</evidence>
<dbReference type="PANTHER" id="PTHR39466">
    <property type="entry name" value="RGS DOMAIN-CONTAINING PROTEIN"/>
    <property type="match status" value="1"/>
</dbReference>
<feature type="transmembrane region" description="Helical" evidence="1">
    <location>
        <begin position="266"/>
        <end position="287"/>
    </location>
</feature>
<keyword evidence="1" id="KW-0812">Transmembrane</keyword>
<feature type="transmembrane region" description="Helical" evidence="1">
    <location>
        <begin position="393"/>
        <end position="415"/>
    </location>
</feature>
<dbReference type="Gene3D" id="1.10.167.10">
    <property type="entry name" value="Regulator of G-protein Signalling 4, domain 2"/>
    <property type="match status" value="1"/>
</dbReference>
<keyword evidence="1" id="KW-0472">Membrane</keyword>
<keyword evidence="1" id="KW-1133">Transmembrane helix</keyword>
<dbReference type="PANTHER" id="PTHR39466:SF1">
    <property type="entry name" value="RGS DOMAIN-CONTAINING PROTEIN"/>
    <property type="match status" value="1"/>
</dbReference>
<proteinExistence type="predicted"/>
<feature type="transmembrane region" description="Helical" evidence="1">
    <location>
        <begin position="299"/>
        <end position="323"/>
    </location>
</feature>
<dbReference type="InterPro" id="IPR044926">
    <property type="entry name" value="RGS_subdomain_2"/>
</dbReference>